<evidence type="ECO:0000313" key="7">
    <source>
        <dbReference type="Proteomes" id="UP000033947"/>
    </source>
</evidence>
<feature type="short sequence motif" description="DGA/G" evidence="4">
    <location>
        <begin position="158"/>
        <end position="160"/>
    </location>
</feature>
<dbReference type="EMBL" id="LCBB01000001">
    <property type="protein sequence ID" value="KKS03557.1"/>
    <property type="molecule type" value="Genomic_DNA"/>
</dbReference>
<dbReference type="InterPro" id="IPR050301">
    <property type="entry name" value="NTE"/>
</dbReference>
<proteinExistence type="predicted"/>
<keyword evidence="1 4" id="KW-0378">Hydrolase</keyword>
<evidence type="ECO:0000313" key="6">
    <source>
        <dbReference type="EMBL" id="KKS03557.1"/>
    </source>
</evidence>
<dbReference type="PANTHER" id="PTHR14226:SF76">
    <property type="entry name" value="NTE FAMILY PROTEIN RSSA"/>
    <property type="match status" value="1"/>
</dbReference>
<gene>
    <name evidence="6" type="ORF">UU55_C0001G0018</name>
</gene>
<evidence type="ECO:0000259" key="5">
    <source>
        <dbReference type="PROSITE" id="PS51635"/>
    </source>
</evidence>
<dbReference type="InterPro" id="IPR002641">
    <property type="entry name" value="PNPLA_dom"/>
</dbReference>
<comment type="caution">
    <text evidence="4">Lacks conserved residue(s) required for the propagation of feature annotation.</text>
</comment>
<dbReference type="PROSITE" id="PS51635">
    <property type="entry name" value="PNPLA"/>
    <property type="match status" value="1"/>
</dbReference>
<protein>
    <recommendedName>
        <fullName evidence="5">PNPLA domain-containing protein</fullName>
    </recommendedName>
</protein>
<comment type="caution">
    <text evidence="6">The sequence shown here is derived from an EMBL/GenBank/DDBJ whole genome shotgun (WGS) entry which is preliminary data.</text>
</comment>
<reference evidence="6 7" key="1">
    <citation type="journal article" date="2015" name="Nature">
        <title>rRNA introns, odd ribosomes, and small enigmatic genomes across a large radiation of phyla.</title>
        <authorList>
            <person name="Brown C.T."/>
            <person name="Hug L.A."/>
            <person name="Thomas B.C."/>
            <person name="Sharon I."/>
            <person name="Castelle C.J."/>
            <person name="Singh A."/>
            <person name="Wilkins M.J."/>
            <person name="Williams K.H."/>
            <person name="Banfield J.F."/>
        </authorList>
    </citation>
    <scope>NUCLEOTIDE SEQUENCE [LARGE SCALE GENOMIC DNA]</scope>
</reference>
<keyword evidence="2 4" id="KW-0442">Lipid degradation</keyword>
<evidence type="ECO:0000256" key="4">
    <source>
        <dbReference type="PROSITE-ProRule" id="PRU01161"/>
    </source>
</evidence>
<evidence type="ECO:0000256" key="3">
    <source>
        <dbReference type="ARBA" id="ARBA00023098"/>
    </source>
</evidence>
<dbReference type="GO" id="GO:0016787">
    <property type="term" value="F:hydrolase activity"/>
    <property type="evidence" value="ECO:0007669"/>
    <property type="project" value="UniProtKB-UniRule"/>
</dbReference>
<organism evidence="6 7">
    <name type="scientific">candidate division WWE3 bacterium GW2011_GWC2_41_23</name>
    <dbReference type="NCBI Taxonomy" id="1619123"/>
    <lineage>
        <taxon>Bacteria</taxon>
        <taxon>Katanobacteria</taxon>
    </lineage>
</organism>
<sequence length="271" mass="29310">MSGKKVKIGLALGSGGWRGLAHIGVLKSLEKNNIPVDYITGSSIGALVGGLYAYYGEVSKIEEIIAGIKYQDLFRVLSDPMADLGLLKGNKFLQFLEVFLKGVKIEQLKIPFKAVATDILTGETVYLGKGNLATAIRASISIPLVLAPVTIDGKKLVDGGNSTPVPAKMAYQMGADLVIGVNLYGNIFPLTAAIEGKMKLTTREVFRLSYQMLLNRMAVENLDDADIALNPKIPEGKFSLFKNFVKEKGIVSCGEEAMDAKMGMLRQMMED</sequence>
<dbReference type="PANTHER" id="PTHR14226">
    <property type="entry name" value="NEUROPATHY TARGET ESTERASE/SWISS CHEESE D.MELANOGASTER"/>
    <property type="match status" value="1"/>
</dbReference>
<name>A0A0G0VV47_UNCKA</name>
<dbReference type="InterPro" id="IPR016035">
    <property type="entry name" value="Acyl_Trfase/lysoPLipase"/>
</dbReference>
<accession>A0A0G0VV47</accession>
<feature type="active site" description="Nucleophile" evidence="4">
    <location>
        <position position="43"/>
    </location>
</feature>
<keyword evidence="3 4" id="KW-0443">Lipid metabolism</keyword>
<evidence type="ECO:0000256" key="1">
    <source>
        <dbReference type="ARBA" id="ARBA00022801"/>
    </source>
</evidence>
<dbReference type="AlphaFoldDB" id="A0A0G0VV47"/>
<dbReference type="Proteomes" id="UP000033947">
    <property type="component" value="Unassembled WGS sequence"/>
</dbReference>
<dbReference type="SUPFAM" id="SSF52151">
    <property type="entry name" value="FabD/lysophospholipase-like"/>
    <property type="match status" value="1"/>
</dbReference>
<dbReference type="GO" id="GO:0016042">
    <property type="term" value="P:lipid catabolic process"/>
    <property type="evidence" value="ECO:0007669"/>
    <property type="project" value="UniProtKB-UniRule"/>
</dbReference>
<dbReference type="Pfam" id="PF01734">
    <property type="entry name" value="Patatin"/>
    <property type="match status" value="1"/>
</dbReference>
<feature type="domain" description="PNPLA" evidence="5">
    <location>
        <begin position="10"/>
        <end position="171"/>
    </location>
</feature>
<evidence type="ECO:0000256" key="2">
    <source>
        <dbReference type="ARBA" id="ARBA00022963"/>
    </source>
</evidence>
<dbReference type="Gene3D" id="3.40.1090.10">
    <property type="entry name" value="Cytosolic phospholipase A2 catalytic domain"/>
    <property type="match status" value="2"/>
</dbReference>
<feature type="active site" description="Proton acceptor" evidence="4">
    <location>
        <position position="158"/>
    </location>
</feature>
<feature type="short sequence motif" description="GXSXG" evidence="4">
    <location>
        <begin position="41"/>
        <end position="45"/>
    </location>
</feature>